<accession>A0A6C0VHY6</accession>
<dbReference type="GO" id="GO:0016787">
    <property type="term" value="F:hydrolase activity"/>
    <property type="evidence" value="ECO:0007669"/>
    <property type="project" value="UniProtKB-KW"/>
</dbReference>
<dbReference type="GeneID" id="24864564"/>
<dbReference type="Gene3D" id="3.40.50.300">
    <property type="entry name" value="P-loop containing nucleotide triphosphate hydrolases"/>
    <property type="match status" value="1"/>
</dbReference>
<keyword evidence="1" id="KW-0547">Nucleotide-binding</keyword>
<dbReference type="InterPro" id="IPR051620">
    <property type="entry name" value="ORF904-like_C"/>
</dbReference>
<evidence type="ECO:0000259" key="4">
    <source>
        <dbReference type="PROSITE" id="PS51206"/>
    </source>
</evidence>
<evidence type="ECO:0000256" key="3">
    <source>
        <dbReference type="ARBA" id="ARBA00022840"/>
    </source>
</evidence>
<dbReference type="Proteomes" id="UP000467371">
    <property type="component" value="Chromosome"/>
</dbReference>
<gene>
    <name evidence="5" type="ORF">FQU78_07875</name>
</gene>
<feature type="domain" description="SF3 helicase" evidence="4">
    <location>
        <begin position="275"/>
        <end position="432"/>
    </location>
</feature>
<dbReference type="GeneID" id="44087046"/>
<dbReference type="RefSeq" id="WP_048043179.1">
    <property type="nucleotide sequence ID" value="NZ_CP042908.1"/>
</dbReference>
<dbReference type="AlphaFoldDB" id="A0A6C0VHY6"/>
<reference evidence="5 6" key="1">
    <citation type="journal article" date="2020" name="Environ. Microbiol. Rep.">
        <title>Redox cycling of Fe(II) and Fe(III) in magnetite accelerates aceticlastic methanogenesis by Methanosarcina mazei.</title>
        <authorList>
            <person name="Wang H."/>
            <person name="Byrne J.M."/>
            <person name="Liu P."/>
            <person name="Liu J."/>
            <person name="Dong X."/>
            <person name="Lu Y."/>
        </authorList>
    </citation>
    <scope>NUCLEOTIDE SEQUENCE [LARGE SCALE GENOMIC DNA]</scope>
    <source>
        <strain evidence="6">zm-15</strain>
    </source>
</reference>
<sequence>MEKEINELCDIYNNVSKKLNNVEIPEDKNKHVIQAMSFVKSCILPSPMEAADAVAFIENDVRNKYNFEKADIKNLKKYYYTLAKEKNAKLKAETREKEITAKRVEQAEIESTSQTETIKKGVPLSFSSADDAGFAVRVLTKEFLEKFHHVISMGCRLYIYDEGVYKSDELLMSKARVFIQELAWQVHGVAISTQNADRVLKSVYDRVAVHGCDVDNTPNRIVVKNGILDVETGILYPHTPAELHTIKIDINYDPNAKVTADFEKYQETTFKGVEKEIPIVQEMLGYCLYKKYFLEKFFFLIGDGKNGKSVLMNIMTRLLGDKNTTSMTLHDICHPRDQFVLIGLRGKLANVCGETGNELIKNMGNLKKATGRDKIRARDLRQSAVEFYSFAKLIFSMNKPPEIEDSTTGSKRRFMLIDFPNKFGKELTDDFEADKQLEEKLMSEESMTGILTWAVEGLKRIIQNGDFTDTRTEAEMAIIYDKKSNPIRYFVQENINANYNGKIYDAEMFEAYATFAKENKLPSLKNTQIVKMVIAECAEIGIDVKHPQENTAGRRRYFTSVSFVKPEPKPEPEFKFKHPIIVDSKTLSSF</sequence>
<dbReference type="NCBIfam" id="TIGR01613">
    <property type="entry name" value="primase_Cterm"/>
    <property type="match status" value="1"/>
</dbReference>
<evidence type="ECO:0000256" key="1">
    <source>
        <dbReference type="ARBA" id="ARBA00022741"/>
    </source>
</evidence>
<dbReference type="Pfam" id="PF19263">
    <property type="entry name" value="DUF5906"/>
    <property type="match status" value="1"/>
</dbReference>
<dbReference type="Pfam" id="PF08706">
    <property type="entry name" value="D5_N"/>
    <property type="match status" value="1"/>
</dbReference>
<keyword evidence="3" id="KW-0067">ATP-binding</keyword>
<protein>
    <recommendedName>
        <fullName evidence="4">SF3 helicase domain-containing protein</fullName>
    </recommendedName>
</protein>
<dbReference type="InterPro" id="IPR027417">
    <property type="entry name" value="P-loop_NTPase"/>
</dbReference>
<evidence type="ECO:0000313" key="5">
    <source>
        <dbReference type="EMBL" id="QIB90981.1"/>
    </source>
</evidence>
<dbReference type="EMBL" id="CP042908">
    <property type="protein sequence ID" value="QIB90981.1"/>
    <property type="molecule type" value="Genomic_DNA"/>
</dbReference>
<dbReference type="PROSITE" id="PS51206">
    <property type="entry name" value="SF3_HELICASE_1"/>
    <property type="match status" value="1"/>
</dbReference>
<dbReference type="InterPro" id="IPR014818">
    <property type="entry name" value="Phage/plasmid_primase_P4_C"/>
</dbReference>
<name>A0A6C0VHY6_METMZ</name>
<keyword evidence="2" id="KW-0378">Hydrolase</keyword>
<dbReference type="InterPro" id="IPR045455">
    <property type="entry name" value="NrS-1_pol-like_helicase"/>
</dbReference>
<organism evidence="5 6">
    <name type="scientific">Methanosarcina mazei</name>
    <name type="common">Methanosarcina frisia</name>
    <dbReference type="NCBI Taxonomy" id="2209"/>
    <lineage>
        <taxon>Archaea</taxon>
        <taxon>Methanobacteriati</taxon>
        <taxon>Methanobacteriota</taxon>
        <taxon>Stenosarchaea group</taxon>
        <taxon>Methanomicrobia</taxon>
        <taxon>Methanosarcinales</taxon>
        <taxon>Methanosarcinaceae</taxon>
        <taxon>Methanosarcina</taxon>
    </lineage>
</organism>
<dbReference type="PANTHER" id="PTHR35372:SF2">
    <property type="entry name" value="SF3 HELICASE DOMAIN-CONTAINING PROTEIN"/>
    <property type="match status" value="1"/>
</dbReference>
<evidence type="ECO:0000313" key="6">
    <source>
        <dbReference type="Proteomes" id="UP000467371"/>
    </source>
</evidence>
<dbReference type="SUPFAM" id="SSF52540">
    <property type="entry name" value="P-loop containing nucleoside triphosphate hydrolases"/>
    <property type="match status" value="1"/>
</dbReference>
<proteinExistence type="predicted"/>
<dbReference type="SMART" id="SM00885">
    <property type="entry name" value="D5_N"/>
    <property type="match status" value="1"/>
</dbReference>
<dbReference type="PANTHER" id="PTHR35372">
    <property type="entry name" value="ATP BINDING PROTEIN-RELATED"/>
    <property type="match status" value="1"/>
</dbReference>
<dbReference type="GO" id="GO:0005524">
    <property type="term" value="F:ATP binding"/>
    <property type="evidence" value="ECO:0007669"/>
    <property type="project" value="UniProtKB-KW"/>
</dbReference>
<dbReference type="InterPro" id="IPR006500">
    <property type="entry name" value="Helicase_put_C_phage/plasmid"/>
</dbReference>
<evidence type="ECO:0000256" key="2">
    <source>
        <dbReference type="ARBA" id="ARBA00022801"/>
    </source>
</evidence>
<dbReference type="InterPro" id="IPR014015">
    <property type="entry name" value="Helicase_SF3_DNA-vir"/>
</dbReference>